<reference evidence="2 3" key="1">
    <citation type="submission" date="2016-05" db="EMBL/GenBank/DDBJ databases">
        <title>Nuclear genome of Blastocystis sp. subtype 1 NandII.</title>
        <authorList>
            <person name="Gentekaki E."/>
            <person name="Curtis B."/>
            <person name="Stairs C."/>
            <person name="Eme L."/>
            <person name="Herman E."/>
            <person name="Klimes V."/>
            <person name="Arias M.C."/>
            <person name="Elias M."/>
            <person name="Hilliou F."/>
            <person name="Klute M."/>
            <person name="Malik S.-B."/>
            <person name="Pightling A."/>
            <person name="Rachubinski R."/>
            <person name="Salas D."/>
            <person name="Schlacht A."/>
            <person name="Suga H."/>
            <person name="Archibald J."/>
            <person name="Ball S.G."/>
            <person name="Clark G."/>
            <person name="Dacks J."/>
            <person name="Van Der Giezen M."/>
            <person name="Tsaousis A."/>
            <person name="Roger A."/>
        </authorList>
    </citation>
    <scope>NUCLEOTIDE SEQUENCE [LARGE SCALE GENOMIC DNA]</scope>
    <source>
        <strain evidence="3">ATCC 50177 / NandII</strain>
    </source>
</reference>
<feature type="compositionally biased region" description="Polar residues" evidence="1">
    <location>
        <begin position="1015"/>
        <end position="1038"/>
    </location>
</feature>
<comment type="caution">
    <text evidence="2">The sequence shown here is derived from an EMBL/GenBank/DDBJ whole genome shotgun (WGS) entry which is preliminary data.</text>
</comment>
<evidence type="ECO:0000256" key="1">
    <source>
        <dbReference type="SAM" id="MobiDB-lite"/>
    </source>
</evidence>
<evidence type="ECO:0000313" key="3">
    <source>
        <dbReference type="Proteomes" id="UP000078348"/>
    </source>
</evidence>
<feature type="region of interest" description="Disordered" evidence="1">
    <location>
        <begin position="1209"/>
        <end position="1229"/>
    </location>
</feature>
<feature type="region of interest" description="Disordered" evidence="1">
    <location>
        <begin position="1004"/>
        <end position="1051"/>
    </location>
</feature>
<feature type="region of interest" description="Disordered" evidence="1">
    <location>
        <begin position="1110"/>
        <end position="1133"/>
    </location>
</feature>
<sequence>MPQSLLEEYERPVIDTIWKLDIQLDNTSQWISHFERNSKMEFVRTGMNKLDRKSSQGKLRPDNSVSMCRSRLLVLLAYSMPYKANWQGDVKSILHISKVEEFKKFICELYSIVSPSSKVYSSIMKTMGNNFPSLVSQIDRLLHTLNEAHPVPLQVIKSGLDIVSFILSECKSYSFITEITGILAEVYLLTSICLPATSLLLRPSLTFGVTPVDKLLLNVAYLQLFTFPLLAWGDIRSAFAAVLRSPAVPARVAAAFSVLYFIYDNSVLNVTPDAESLCDRTATPSAATRISEGFRLKDGAVAMGVNPEHLRALVTRMIDTLGAVRPARRNLSIVFRSTLPFDPKIQYIALPQESLYKNDHRLTQLLCRAYDEHFTSRPPFNVDSPRYDALLVECYRAECYDVPVLQSYIMWLFTVIRFIAFHGGTSLAPPSSAAHMVCSPLSEMPKVGRDKAFALFKQQVAQEFYLDYLNSTLYNHTNTAACDCAHCAITHIYKSANANSVYCRYCCNRYSSDLVSTTNHGNPYAIGAHEFAETFTVVSPGESGMTAANTLQVATEEDDTPLLLKVGKPLNRLLAPIACDKSPAAPLSMLATDLGTYNAEFTQFLANTTYSDEACASDWLHLKLCNAQAVRLALAESILRMSGQITRDLQMLCVGILKAFCTLLCKKPMAQLFLCYPRFRPVIQAVFGFVASCGNNAKAAASCEELLEKNDMILTFCYAVASEFFRDVRKSKLLENALLTRKPEAFDALMKNKDRIDSTAFQKYEVFLSCTTSDDIEEIMASRDGALSGTPFEKADYLCVLEVIFHKSTLNFYSNFREKYKPCAGTLGLFVDRRSHRTDESLESFMERQQVLLREEIAKYQERVGRWNRNRFLGEYCFGLMVCEELRRYALQHDLATRVVPSREPVNREAVSREPVSRETISREPVSREAISREAISRESAEARGLQGAYGRAVQGQGRHGEWELKPSSLSHFVAHEDAYGSDASSVNEENYILEEPANDAHEHLAESGGPETVHTVQKTSVATPHSTRGSTPHSTRGSTPHSTLPSSPSIPALQLSPTMYSANVIPYMNAIYPYTVVGSQPASQAAQAAQAAQTAQAYQNLQTMRAMQSAQSTQTAQNAQSTQSTQTAQSSQRHIALPESFRFLQDSIEDPRVRSLYSRMEPCLAENVADTIKMNFFFGYAVFWLLSSPALRQLLLSCADAVAASHAAHSTPTPSPSKPASPESATLPSMSPSIQPVYMVLQVAPQLGAGKSEVEVLSALAPEVAAIVESASLSKASKVLVAISQEFLANNLLNKYQQFGSTEDALDFLLVNLHHDMNSLSTPSTSIVDYMRCACAVHTSTAFHYSFTLHCDCTAEPAVQNKSTIWIPFQGAFYHAFITQKLAALPAQPSAIAETILRTQCVQRAFSQFVRQSLLPFEAECPTCHKAKEARLAIEAPCPQVLLIRFSWSTTFPTSEKDLTFCGIPETIHLSDISPTAKESYRLKSILVRNKENGETVISWNSTMKCYELYTLAWTVAIDTFDELNSYCSQLRFQPLLLLYDRVSDSE</sequence>
<dbReference type="EMBL" id="LXWW01000404">
    <property type="protein sequence ID" value="OAO13408.1"/>
    <property type="molecule type" value="Genomic_DNA"/>
</dbReference>
<dbReference type="OrthoDB" id="7486187at2759"/>
<protein>
    <submittedName>
        <fullName evidence="2">Uncharacterized protein</fullName>
    </submittedName>
</protein>
<gene>
    <name evidence="2" type="ORF">AV274_4910</name>
</gene>
<organism evidence="2 3">
    <name type="scientific">Blastocystis sp. subtype 1 (strain ATCC 50177 / NandII)</name>
    <dbReference type="NCBI Taxonomy" id="478820"/>
    <lineage>
        <taxon>Eukaryota</taxon>
        <taxon>Sar</taxon>
        <taxon>Stramenopiles</taxon>
        <taxon>Bigyra</taxon>
        <taxon>Opalozoa</taxon>
        <taxon>Opalinata</taxon>
        <taxon>Blastocystidae</taxon>
        <taxon>Blastocystis</taxon>
    </lineage>
</organism>
<feature type="compositionally biased region" description="Low complexity" evidence="1">
    <location>
        <begin position="1039"/>
        <end position="1051"/>
    </location>
</feature>
<keyword evidence="3" id="KW-1185">Reference proteome</keyword>
<dbReference type="Proteomes" id="UP000078348">
    <property type="component" value="Unassembled WGS sequence"/>
</dbReference>
<proteinExistence type="predicted"/>
<evidence type="ECO:0000313" key="2">
    <source>
        <dbReference type="EMBL" id="OAO13408.1"/>
    </source>
</evidence>
<name>A0A196S8Q1_BLAHN</name>
<accession>A0A196S8Q1</accession>